<accession>A0AC58I4J3</accession>
<protein>
    <submittedName>
        <fullName evidence="2">Uncharacterized protein</fullName>
    </submittedName>
</protein>
<sequence length="2097" mass="229112">MPSLPSTVTVMANSSTETQPNRKKNCLCAFFKNKRLALQKASQCRRRDCKVSPLQPPSDTEPPGPQPGPSTDNLQLGLSSFESLAVDDQTDLQSGPSGLRSRAVDDQRDVQPGPSSNKLTNFAENNQEPAEETQPNRKKNSLCAFFKNKWLALQKANQCRRRGGKVSPLQPPSDTEPPGPQPGPSTDDLQLDLSSNKTTNFEANRATAEPAEETQPNRKKKSLCEFFKKKWLALQKANQCRRRGNKVSLLQPPSDTEPVGPQPGPSNLKTTSAEDQHDLQSALSSFGSLAVDDQADLQSCLSGLEPLAVDIQAEPQLGLSSFEPLAVDDQADLQSSPSSFEPLAVEDQAELQSSTSSLESLAVEDQADLQSSPSSLESLAVEDQADLQSSPSSLKSLAVEDQADLHSSPFTLEPLAVDDQTDLKLGLSSFESLAVDDQADLQSSPSSLEPLAVDDQADLQSSPSSLEPLAVDDQAELQLGLSSLEPLAVDDQTDLKLGLSSFESLAVDDQADLQSSPSSLEPLAVDDQLDLKLGLSSFEPQAVDDQTDLKLSLSSFEPQAVDDQTDLQLGLSSFEPLAVDDQTDLKLGLSSFEPLAVDDQTDLKLGQSSFESLAVDDQTDLQLGLSGLKSLVVVDQSDLYPGLSSNKSANSDPKPANPEPDEEKTTDVEKNRINTFFNKTRQTVKPVLKKNNVVNPRPDTGSAAAEPNPHTSEPDPPASEPEPPIPEPDSLIPEPEPPIPEPDSLIPEPDSPIPEPEPPVPKPDSPIPEQVVRFHLQDQTDNSSDKESSDEESSEDSQPCSSKFVRAPTKHRRIGDKSWLRTIASPGPNILPFSAVYEVGEKLGEGGFGEVFVGLHKLNQQHVAIKFVKKTRADRYIRIPGLSKPLLAEVSLNLLLNQQPISPYIVHMIDWFDEEQRYILIMEYPQPCVNLLSFITQNKTKSESEARSILYQVVLGCKHCLDRGIFHRDIKLNNCVINTETHQVKLIDFGCGDLLKSVYVGGFTGGCCPPEYVATLAYRADPTTAWSLGYLMYKLMCGTYPFKSLEDMKTNSLTFPLGLSREFQDLISGCLITDPNKRSTVDDILNHEWFQQMPAAGVRLTVSLLVEQKRRSQCFYHVSLMPSLPSTATVMANSSTETQPNRKKNCLCAFFKNKRLALQKASQCRRRDCKVSPLQPPSDTEPPGPQPGPSTDNLQLGLSSFESLAVDDQTDLQSGPSGLRSRAVDDQRDVQPGPSSNKLTNFEENNPEPAEETQPNRKKNSLCAFFKNKWLAIQKANQCRRRGGKVSPLQPPSDTEPPGPQPGPSTDDLQLGLSSNKTTNFEANRDTAEPAEETQPNRKKKSLCEFFKKKWLALQKANQCRRRGNKVSLLQPPSDTEPVGLQPGPSNLKTTSAEDKHDLQSALSSFGSLTVDDQADLQSCLSGLEPLAVDIQAEPQLGLSSFEPLAVKDQADLQSTPSSLEPLAVDIQAEPKLGLSSFEPLAVDDQTDLKLGLSSFESLAVDDQADLQSSPSSLESLAIEDQADLQSNPSSLEPLAVDDQADLQSSPSSLEPLAVDDQAELQLGLSGLEPLAVDDQTDLKLGLSSFEPQAVDDQTDLQLGLSSFEPQAVDDQTDLQLGLSGLKSLVVVDQSDIYPGLSSNKPANSDAKPANPEPDEEKATDVEKNRINTFFNKTWQTVKPVLKKNNVVNPRPDTGSAAAEPNPHTSESDPPASEPEPPIPKPDSLIPEPDSPIPEPDSPIPEPDSPIPEPEPPVPKPDSPIPEQVVRLHLQDQTDNSSDKESSDEESSEDSQPCSSKFVRAPTKHRRIGDKSWLRTIASPGPNILPFSAVYEVGEKLGEGGFGEVFVGLHKLNQQQVAIKFVKKTRADRYIRIPGLSKPLLAEVSLNLLLNQQPISPYIVHMIDWFDEEQRYILIMEYPQPCVNLLSFITQNKTKSESEARSILNQVVLGCKHCLDRGIFHRDIKLNNCVINTETHQVKLIDFGCGDLLKSVYVGGFTGGCCPPEYVATLAYRADPTTAWSLGYLMYKLMCGIYPFKSLEDMKTNSLTFPLGLSREFQDLISGCLITDPNKRSTVDDILNHEWFQQMLAAGVSTTCT</sequence>
<dbReference type="Proteomes" id="UP000000437">
    <property type="component" value="Chromosome 2"/>
</dbReference>
<name>A0AC58I4J3_DANRE</name>
<dbReference type="RefSeq" id="XP_073789154.1">
    <property type="nucleotide sequence ID" value="XM_073933053.1"/>
</dbReference>
<evidence type="ECO:0000313" key="1">
    <source>
        <dbReference type="Proteomes" id="UP000000437"/>
    </source>
</evidence>
<evidence type="ECO:0000313" key="2">
    <source>
        <dbReference type="RefSeq" id="XP_073789154.1"/>
    </source>
</evidence>
<keyword evidence="1" id="KW-1185">Reference proteome</keyword>
<reference evidence="2" key="1">
    <citation type="submission" date="2025-08" db="UniProtKB">
        <authorList>
            <consortium name="RefSeq"/>
        </authorList>
    </citation>
    <scope>IDENTIFICATION</scope>
    <source>
        <strain evidence="2">Tuebingen</strain>
        <tissue evidence="2">Fibroblasts and whole tissue</tissue>
    </source>
</reference>
<gene>
    <name evidence="2" type="primary">LOC137487459</name>
</gene>
<organism evidence="1 2">
    <name type="scientific">Danio rerio</name>
    <name type="common">Zebrafish</name>
    <name type="synonym">Brachydanio rerio</name>
    <dbReference type="NCBI Taxonomy" id="7955"/>
    <lineage>
        <taxon>Eukaryota</taxon>
        <taxon>Metazoa</taxon>
        <taxon>Chordata</taxon>
        <taxon>Craniata</taxon>
        <taxon>Vertebrata</taxon>
        <taxon>Euteleostomi</taxon>
        <taxon>Actinopterygii</taxon>
        <taxon>Neopterygii</taxon>
        <taxon>Teleostei</taxon>
        <taxon>Ostariophysi</taxon>
        <taxon>Cypriniformes</taxon>
        <taxon>Danionidae</taxon>
        <taxon>Danioninae</taxon>
        <taxon>Danio</taxon>
    </lineage>
</organism>
<proteinExistence type="predicted"/>